<dbReference type="STRING" id="58919.A0A316ZHX5"/>
<feature type="compositionally biased region" description="Low complexity" evidence="2">
    <location>
        <begin position="725"/>
        <end position="741"/>
    </location>
</feature>
<feature type="region of interest" description="Disordered" evidence="2">
    <location>
        <begin position="641"/>
        <end position="762"/>
    </location>
</feature>
<feature type="region of interest" description="Disordered" evidence="2">
    <location>
        <begin position="902"/>
        <end position="960"/>
    </location>
</feature>
<accession>A0A316ZHX5</accession>
<dbReference type="SUPFAM" id="SSF52113">
    <property type="entry name" value="BRCT domain"/>
    <property type="match status" value="2"/>
</dbReference>
<feature type="compositionally biased region" description="Basic and acidic residues" evidence="2">
    <location>
        <begin position="920"/>
        <end position="937"/>
    </location>
</feature>
<dbReference type="PANTHER" id="PTHR13561">
    <property type="entry name" value="DNA REPLICATION REGULATOR DPB11-RELATED"/>
    <property type="match status" value="1"/>
</dbReference>
<dbReference type="PANTHER" id="PTHR13561:SF20">
    <property type="entry name" value="DNA TOPOISOMERASE 2-BINDING PROTEIN 1"/>
    <property type="match status" value="1"/>
</dbReference>
<dbReference type="Pfam" id="PF12738">
    <property type="entry name" value="PTCB-BRCT"/>
    <property type="match status" value="1"/>
</dbReference>
<feature type="compositionally biased region" description="Pro residues" evidence="2">
    <location>
        <begin position="713"/>
        <end position="724"/>
    </location>
</feature>
<dbReference type="GO" id="GO:0033314">
    <property type="term" value="P:mitotic DNA replication checkpoint signaling"/>
    <property type="evidence" value="ECO:0007669"/>
    <property type="project" value="TreeGrafter"/>
</dbReference>
<keyword evidence="1" id="KW-0677">Repeat</keyword>
<evidence type="ECO:0000313" key="5">
    <source>
        <dbReference type="Proteomes" id="UP000245946"/>
    </source>
</evidence>
<organism evidence="4 5">
    <name type="scientific">Tilletiopsis washingtonensis</name>
    <dbReference type="NCBI Taxonomy" id="58919"/>
    <lineage>
        <taxon>Eukaryota</taxon>
        <taxon>Fungi</taxon>
        <taxon>Dikarya</taxon>
        <taxon>Basidiomycota</taxon>
        <taxon>Ustilaginomycotina</taxon>
        <taxon>Exobasidiomycetes</taxon>
        <taxon>Entylomatales</taxon>
        <taxon>Entylomatales incertae sedis</taxon>
        <taxon>Tilletiopsis</taxon>
    </lineage>
</organism>
<gene>
    <name evidence="4" type="ORF">FA09DRAFT_328649</name>
</gene>
<dbReference type="RefSeq" id="XP_025600152.1">
    <property type="nucleotide sequence ID" value="XM_025741855.1"/>
</dbReference>
<keyword evidence="5" id="KW-1185">Reference proteome</keyword>
<feature type="compositionally biased region" description="Basic residues" evidence="2">
    <location>
        <begin position="796"/>
        <end position="810"/>
    </location>
</feature>
<feature type="region of interest" description="Disordered" evidence="2">
    <location>
        <begin position="776"/>
        <end position="879"/>
    </location>
</feature>
<dbReference type="OrthoDB" id="251770at2759"/>
<dbReference type="GeneID" id="37269399"/>
<feature type="domain" description="BRCT" evidence="3">
    <location>
        <begin position="170"/>
        <end position="292"/>
    </location>
</feature>
<dbReference type="Gene3D" id="3.40.50.10190">
    <property type="entry name" value="BRCT domain"/>
    <property type="match status" value="4"/>
</dbReference>
<dbReference type="Proteomes" id="UP000245946">
    <property type="component" value="Unassembled WGS sequence"/>
</dbReference>
<feature type="domain" description="BRCT" evidence="3">
    <location>
        <begin position="77"/>
        <end position="150"/>
    </location>
</feature>
<dbReference type="GO" id="GO:0006270">
    <property type="term" value="P:DNA replication initiation"/>
    <property type="evidence" value="ECO:0007669"/>
    <property type="project" value="TreeGrafter"/>
</dbReference>
<sequence>MNRSARAHRSTKVPGVKLRPAPSDADASGSGSAKRARRDASRADADEDAAHFRALREAQRSREEQHGPEGSETARDWAERPLRGATLCMTGLGSEEKVALQKAAVELGASCDGNLTDDATHLIARTPGSEKYRCALTLGVPVLSPAWLTELRRRWVMAEPCELAALTEEHTLKTFEGLNIVLAGFQDPKQRAALRSQMGAAGAETPQSLDMIPGRHSHIVCEHDAPQHSNTLKAVVKFRQRASRFQRRGEALPSEGEGMQLRAAVDLLCVRAEWVEDSLAIGACMDEKKYDIFEAAPSAAEREANLQAIRDARVAKTKAFAARAAAVPRHIVPSTLNALAVQGRRGESSLLRSIAASTTEVDSEELRKREQGGGLLAISREAAFEGPSDRLQVSRTHVAATATPEPRHGRASPEKTEAAPARDAKSEAGPSRQPAGVFGGITVRIDLADESHEAVVRKAVKEHGGKAIAASDAAPANYCVSAVSRPDGGVDEPHIGERVTHFWIERCTFEGRLVAPAEHAFARPTSVRWPLQGVQQLRIATTSKVTVEDNQVERVLASMGLTTASSFKRFKYSHLFCGNGGAQANAENIKVQAAQQWGVPLIDVDAVRAAYETGIWETGAPIASRTSSTSSNAAANGAASVAAPSNTTGSQTQAALPPTSRLCNDITNSESLSQQRRAQAAAVSMDAGKGDESMAMSEVAEPEAIKNDGRMAPPAPRPLPPPAAPAAAPNAAPAAAAPLPAVTSPSGTAPSQRAAWDQSMDQATYVNEQGAAEVIGLLQTRPRRPSTSSALPMARVKSKGKAPPRVRSGRRAASGGPRSVSISPEKLQRAEGSEPPGGRREQEQHGEWQHAAASDGDADVASPRVRGSDELGSTAAVESICIVYQDPSTTKARAELEALFRAPPADGASNGGAAPSSDSLKWEHRPRASPHTPERPPRGGAAARKSKSGGGRLATSAAPR</sequence>
<feature type="compositionally biased region" description="Low complexity" evidence="2">
    <location>
        <begin position="811"/>
        <end position="821"/>
    </location>
</feature>
<feature type="compositionally biased region" description="Low complexity" evidence="2">
    <location>
        <begin position="851"/>
        <end position="862"/>
    </location>
</feature>
<evidence type="ECO:0000259" key="3">
    <source>
        <dbReference type="PROSITE" id="PS50172"/>
    </source>
</evidence>
<feature type="region of interest" description="Disordered" evidence="2">
    <location>
        <begin position="386"/>
        <end position="437"/>
    </location>
</feature>
<dbReference type="InterPro" id="IPR001357">
    <property type="entry name" value="BRCT_dom"/>
</dbReference>
<dbReference type="PROSITE" id="PS50172">
    <property type="entry name" value="BRCT"/>
    <property type="match status" value="2"/>
</dbReference>
<dbReference type="EMBL" id="KZ819287">
    <property type="protein sequence ID" value="PWN99873.1"/>
    <property type="molecule type" value="Genomic_DNA"/>
</dbReference>
<feature type="compositionally biased region" description="Polar residues" evidence="2">
    <location>
        <begin position="661"/>
        <end position="673"/>
    </location>
</feature>
<dbReference type="AlphaFoldDB" id="A0A316ZHX5"/>
<dbReference type="InterPro" id="IPR036420">
    <property type="entry name" value="BRCT_dom_sf"/>
</dbReference>
<dbReference type="CDD" id="cd17731">
    <property type="entry name" value="BRCT_TopBP1_rpt2_like"/>
    <property type="match status" value="1"/>
</dbReference>
<dbReference type="GO" id="GO:0007095">
    <property type="term" value="P:mitotic G2 DNA damage checkpoint signaling"/>
    <property type="evidence" value="ECO:0007669"/>
    <property type="project" value="TreeGrafter"/>
</dbReference>
<feature type="compositionally biased region" description="Basic and acidic residues" evidence="2">
    <location>
        <begin position="38"/>
        <end position="78"/>
    </location>
</feature>
<protein>
    <recommendedName>
        <fullName evidence="3">BRCT domain-containing protein</fullName>
    </recommendedName>
</protein>
<feature type="compositionally biased region" description="Low complexity" evidence="2">
    <location>
        <begin position="19"/>
        <end position="33"/>
    </location>
</feature>
<evidence type="ECO:0000256" key="2">
    <source>
        <dbReference type="SAM" id="MobiDB-lite"/>
    </source>
</evidence>
<feature type="compositionally biased region" description="Basic and acidic residues" evidence="2">
    <location>
        <begin position="405"/>
        <end position="426"/>
    </location>
</feature>
<feature type="region of interest" description="Disordered" evidence="2">
    <location>
        <begin position="1"/>
        <end position="78"/>
    </location>
</feature>
<feature type="compositionally biased region" description="Basic residues" evidence="2">
    <location>
        <begin position="1"/>
        <end position="11"/>
    </location>
</feature>
<feature type="compositionally biased region" description="Basic and acidic residues" evidence="2">
    <location>
        <begin position="826"/>
        <end position="848"/>
    </location>
</feature>
<proteinExistence type="predicted"/>
<evidence type="ECO:0000313" key="4">
    <source>
        <dbReference type="EMBL" id="PWN99873.1"/>
    </source>
</evidence>
<name>A0A316ZHX5_9BASI</name>
<evidence type="ECO:0000256" key="1">
    <source>
        <dbReference type="ARBA" id="ARBA00022737"/>
    </source>
</evidence>
<reference evidence="4 5" key="1">
    <citation type="journal article" date="2018" name="Mol. Biol. Evol.">
        <title>Broad Genomic Sampling Reveals a Smut Pathogenic Ancestry of the Fungal Clade Ustilaginomycotina.</title>
        <authorList>
            <person name="Kijpornyongpan T."/>
            <person name="Mondo S.J."/>
            <person name="Barry K."/>
            <person name="Sandor L."/>
            <person name="Lee J."/>
            <person name="Lipzen A."/>
            <person name="Pangilinan J."/>
            <person name="LaButti K."/>
            <person name="Hainaut M."/>
            <person name="Henrissat B."/>
            <person name="Grigoriev I.V."/>
            <person name="Spatafora J.W."/>
            <person name="Aime M.C."/>
        </authorList>
    </citation>
    <scope>NUCLEOTIDE SEQUENCE [LARGE SCALE GENOMIC DNA]</scope>
    <source>
        <strain evidence="4 5">MCA 4186</strain>
    </source>
</reference>
<dbReference type="SMART" id="SM00292">
    <property type="entry name" value="BRCT"/>
    <property type="match status" value="3"/>
</dbReference>
<dbReference type="InterPro" id="IPR059215">
    <property type="entry name" value="BRCT2_TopBP1-like"/>
</dbReference>